<dbReference type="NCBIfam" id="NF006598">
    <property type="entry name" value="PRK09135.1"/>
    <property type="match status" value="1"/>
</dbReference>
<dbReference type="EMBL" id="JAUOPB010000008">
    <property type="protein sequence ID" value="MDO6423078.1"/>
    <property type="molecule type" value="Genomic_DNA"/>
</dbReference>
<evidence type="ECO:0000256" key="2">
    <source>
        <dbReference type="ARBA" id="ARBA00023002"/>
    </source>
</evidence>
<dbReference type="FunFam" id="3.40.50.720:FF:000084">
    <property type="entry name" value="Short-chain dehydrogenase reductase"/>
    <property type="match status" value="1"/>
</dbReference>
<dbReference type="PRINTS" id="PR00080">
    <property type="entry name" value="SDRFAMILY"/>
</dbReference>
<dbReference type="GO" id="GO:0047040">
    <property type="term" value="F:pteridine reductase activity"/>
    <property type="evidence" value="ECO:0007669"/>
    <property type="project" value="UniProtKB-EC"/>
</dbReference>
<dbReference type="SUPFAM" id="SSF51735">
    <property type="entry name" value="NAD(P)-binding Rossmann-fold domains"/>
    <property type="match status" value="1"/>
</dbReference>
<dbReference type="InterPro" id="IPR036291">
    <property type="entry name" value="NAD(P)-bd_dom_sf"/>
</dbReference>
<dbReference type="PANTHER" id="PTHR43639:SF1">
    <property type="entry name" value="SHORT-CHAIN DEHYDROGENASE_REDUCTASE FAMILY PROTEIN"/>
    <property type="match status" value="1"/>
</dbReference>
<dbReference type="RefSeq" id="WP_303492858.1">
    <property type="nucleotide sequence ID" value="NZ_JAUOPB010000008.1"/>
</dbReference>
<dbReference type="PANTHER" id="PTHR43639">
    <property type="entry name" value="OXIDOREDUCTASE, SHORT-CHAIN DEHYDROGENASE/REDUCTASE FAMILY (AFU_ORTHOLOGUE AFUA_5G02870)"/>
    <property type="match status" value="1"/>
</dbReference>
<dbReference type="InterPro" id="IPR002347">
    <property type="entry name" value="SDR_fam"/>
</dbReference>
<name>A0AAW7X5U8_9GAMM</name>
<proteinExistence type="inferred from homology"/>
<dbReference type="EC" id="1.5.1.33" evidence="3"/>
<organism evidence="3 4">
    <name type="scientific">Saccharophagus degradans</name>
    <dbReference type="NCBI Taxonomy" id="86304"/>
    <lineage>
        <taxon>Bacteria</taxon>
        <taxon>Pseudomonadati</taxon>
        <taxon>Pseudomonadota</taxon>
        <taxon>Gammaproteobacteria</taxon>
        <taxon>Cellvibrionales</taxon>
        <taxon>Cellvibrionaceae</taxon>
        <taxon>Saccharophagus</taxon>
    </lineage>
</organism>
<dbReference type="Gene3D" id="3.40.50.720">
    <property type="entry name" value="NAD(P)-binding Rossmann-like Domain"/>
    <property type="match status" value="1"/>
</dbReference>
<gene>
    <name evidence="3" type="ORF">Q4521_11395</name>
</gene>
<sequence>MSTQPPVALITGGARRIGATIATTLHNAGFNIVLHYNRSASEAEQLAAHLNSQRADSVICLQAQLSHTPSVSKLAEAALAKWQRCDVLINNASSFYPTPVGTATEQHWDDLFASNAKAPFFLAQALAPQLKAAQGSIINIADIHAYRPLAQHTIYCMAKAANIMLTQSLACELAPEVRVNGIAPGAIMWPEDKNGNEIENPTRLATIPAKKIGGPQAIADAVLFLVEKAGYTTGEILKVDGGAALR</sequence>
<evidence type="ECO:0000256" key="1">
    <source>
        <dbReference type="ARBA" id="ARBA00006484"/>
    </source>
</evidence>
<evidence type="ECO:0000313" key="3">
    <source>
        <dbReference type="EMBL" id="MDO6423078.1"/>
    </source>
</evidence>
<protein>
    <submittedName>
        <fullName evidence="3">Pteridine reductase</fullName>
        <ecNumber evidence="3">1.5.1.33</ecNumber>
    </submittedName>
</protein>
<keyword evidence="2 3" id="KW-0560">Oxidoreductase</keyword>
<comment type="caution">
    <text evidence="3">The sequence shown here is derived from an EMBL/GenBank/DDBJ whole genome shotgun (WGS) entry which is preliminary data.</text>
</comment>
<dbReference type="AlphaFoldDB" id="A0AAW7X5U8"/>
<dbReference type="Pfam" id="PF13561">
    <property type="entry name" value="adh_short_C2"/>
    <property type="match status" value="1"/>
</dbReference>
<reference evidence="3" key="1">
    <citation type="submission" date="2023-07" db="EMBL/GenBank/DDBJ databases">
        <title>Genome content predicts the carbon catabolic preferences of heterotrophic bacteria.</title>
        <authorList>
            <person name="Gralka M."/>
        </authorList>
    </citation>
    <scope>NUCLEOTIDE SEQUENCE</scope>
    <source>
        <strain evidence="3">I3M17_2</strain>
    </source>
</reference>
<evidence type="ECO:0000313" key="4">
    <source>
        <dbReference type="Proteomes" id="UP001169760"/>
    </source>
</evidence>
<accession>A0AAW7X5U8</accession>
<comment type="similarity">
    <text evidence="1">Belongs to the short-chain dehydrogenases/reductases (SDR) family.</text>
</comment>
<dbReference type="PRINTS" id="PR00081">
    <property type="entry name" value="GDHRDH"/>
</dbReference>
<dbReference type="Proteomes" id="UP001169760">
    <property type="component" value="Unassembled WGS sequence"/>
</dbReference>